<dbReference type="AlphaFoldDB" id="W0EAH8"/>
<dbReference type="InterPro" id="IPR010998">
    <property type="entry name" value="Integrase_recombinase_N"/>
</dbReference>
<dbReference type="InterPro" id="IPR044068">
    <property type="entry name" value="CB"/>
</dbReference>
<keyword evidence="4 6" id="KW-0238">DNA-binding</keyword>
<dbReference type="HOGENOM" id="CLU_027562_9_5_9"/>
<comment type="similarity">
    <text evidence="2">Belongs to the 'phage' integrase family.</text>
</comment>
<dbReference type="GO" id="GO:0003677">
    <property type="term" value="F:DNA binding"/>
    <property type="evidence" value="ECO:0007669"/>
    <property type="project" value="UniProtKB-UniRule"/>
</dbReference>
<evidence type="ECO:0000259" key="8">
    <source>
        <dbReference type="PROSITE" id="PS51900"/>
    </source>
</evidence>
<dbReference type="STRING" id="871968.DESME_03395"/>
<keyword evidence="5" id="KW-0233">DNA recombination</keyword>
<keyword evidence="10" id="KW-1185">Reference proteome</keyword>
<evidence type="ECO:0000256" key="6">
    <source>
        <dbReference type="PROSITE-ProRule" id="PRU01248"/>
    </source>
</evidence>
<evidence type="ECO:0000256" key="5">
    <source>
        <dbReference type="ARBA" id="ARBA00023172"/>
    </source>
</evidence>
<comment type="function">
    <text evidence="1">Site-specific tyrosine recombinase, which acts by catalyzing the cutting and rejoining of the recombining DNA molecules.</text>
</comment>
<organism evidence="9 10">
    <name type="scientific">Desulfitobacterium metallireducens DSM 15288</name>
    <dbReference type="NCBI Taxonomy" id="871968"/>
    <lineage>
        <taxon>Bacteria</taxon>
        <taxon>Bacillati</taxon>
        <taxon>Bacillota</taxon>
        <taxon>Clostridia</taxon>
        <taxon>Eubacteriales</taxon>
        <taxon>Desulfitobacteriaceae</taxon>
        <taxon>Desulfitobacterium</taxon>
    </lineage>
</organism>
<protein>
    <submittedName>
        <fullName evidence="9">Integrase</fullName>
    </submittedName>
</protein>
<evidence type="ECO:0000313" key="9">
    <source>
        <dbReference type="EMBL" id="AHF06204.1"/>
    </source>
</evidence>
<dbReference type="Pfam" id="PF00589">
    <property type="entry name" value="Phage_integrase"/>
    <property type="match status" value="1"/>
</dbReference>
<feature type="domain" description="Tyr recombinase" evidence="7">
    <location>
        <begin position="97"/>
        <end position="270"/>
    </location>
</feature>
<dbReference type="KEGG" id="dmt:DESME_03395"/>
<evidence type="ECO:0000256" key="1">
    <source>
        <dbReference type="ARBA" id="ARBA00003283"/>
    </source>
</evidence>
<evidence type="ECO:0000256" key="3">
    <source>
        <dbReference type="ARBA" id="ARBA00022908"/>
    </source>
</evidence>
<dbReference type="EMBL" id="CP007032">
    <property type="protein sequence ID" value="AHF06204.1"/>
    <property type="molecule type" value="Genomic_DNA"/>
</dbReference>
<dbReference type="Pfam" id="PF13495">
    <property type="entry name" value="Phage_int_SAM_4"/>
    <property type="match status" value="1"/>
</dbReference>
<reference evidence="9 10" key="1">
    <citation type="submission" date="2013-12" db="EMBL/GenBank/DDBJ databases">
        <authorList>
            <consortium name="DOE Joint Genome Institute"/>
            <person name="Smidt H."/>
            <person name="Huntemann M."/>
            <person name="Han J."/>
            <person name="Chen A."/>
            <person name="Kyrpides N."/>
            <person name="Mavromatis K."/>
            <person name="Markowitz V."/>
            <person name="Palaniappan K."/>
            <person name="Ivanova N."/>
            <person name="Schaumberg A."/>
            <person name="Pati A."/>
            <person name="Liolios K."/>
            <person name="Nordberg H.P."/>
            <person name="Cantor M.N."/>
            <person name="Hua S.X."/>
            <person name="Woyke T."/>
        </authorList>
    </citation>
    <scope>NUCLEOTIDE SEQUENCE [LARGE SCALE GENOMIC DNA]</scope>
    <source>
        <strain evidence="10">DSM 15288</strain>
    </source>
</reference>
<dbReference type="SUPFAM" id="SSF56349">
    <property type="entry name" value="DNA breaking-rejoining enzymes"/>
    <property type="match status" value="1"/>
</dbReference>
<feature type="domain" description="Core-binding (CB)" evidence="8">
    <location>
        <begin position="1"/>
        <end position="80"/>
    </location>
</feature>
<dbReference type="PROSITE" id="PS51900">
    <property type="entry name" value="CB"/>
    <property type="match status" value="1"/>
</dbReference>
<dbReference type="Gene3D" id="1.10.150.130">
    <property type="match status" value="1"/>
</dbReference>
<dbReference type="GO" id="GO:0006310">
    <property type="term" value="P:DNA recombination"/>
    <property type="evidence" value="ECO:0007669"/>
    <property type="project" value="UniProtKB-KW"/>
</dbReference>
<dbReference type="InterPro" id="IPR004107">
    <property type="entry name" value="Integrase_SAM-like_N"/>
</dbReference>
<sequence length="278" mass="32263">MSELRRKMKADMELKGYSPRTLSSYIKRVAGFANYFGKSPNDLGEDEIKEYLHHLITLPRSDSYINGAYSALKFLYQVTLQREWSSLRIPRTKMRKRLPEVLATSEIKELLKATSNLKHRTLLMTIYAAGLRVSEAANLKVNDIDSRRMVIRVRQGKGNKDRYTLLSEVNLSLLRTYWKAYQPQIWLFPGVTSDKPITTRTIQKVFQTSKEKAKITKNVSVHSLRHSFATHLLESGTDIYHIQRLMGHSSTKTTSIYIHLKQENMLKIKSPIDIWNFQ</sequence>
<dbReference type="Gene3D" id="1.10.443.10">
    <property type="entry name" value="Intergrase catalytic core"/>
    <property type="match status" value="1"/>
</dbReference>
<dbReference type="eggNOG" id="COG4974">
    <property type="taxonomic scope" value="Bacteria"/>
</dbReference>
<proteinExistence type="inferred from homology"/>
<name>W0EAH8_9FIRM</name>
<evidence type="ECO:0000256" key="2">
    <source>
        <dbReference type="ARBA" id="ARBA00008857"/>
    </source>
</evidence>
<dbReference type="InterPro" id="IPR050090">
    <property type="entry name" value="Tyrosine_recombinase_XerCD"/>
</dbReference>
<evidence type="ECO:0000259" key="7">
    <source>
        <dbReference type="PROSITE" id="PS51898"/>
    </source>
</evidence>
<evidence type="ECO:0000256" key="4">
    <source>
        <dbReference type="ARBA" id="ARBA00023125"/>
    </source>
</evidence>
<dbReference type="InterPro" id="IPR013762">
    <property type="entry name" value="Integrase-like_cat_sf"/>
</dbReference>
<dbReference type="Proteomes" id="UP000010847">
    <property type="component" value="Chromosome"/>
</dbReference>
<keyword evidence="3" id="KW-0229">DNA integration</keyword>
<accession>W0EAH8</accession>
<dbReference type="GO" id="GO:0015074">
    <property type="term" value="P:DNA integration"/>
    <property type="evidence" value="ECO:0007669"/>
    <property type="project" value="UniProtKB-KW"/>
</dbReference>
<dbReference type="RefSeq" id="WP_006715297.1">
    <property type="nucleotide sequence ID" value="NZ_CP007032.1"/>
</dbReference>
<dbReference type="PANTHER" id="PTHR30349">
    <property type="entry name" value="PHAGE INTEGRASE-RELATED"/>
    <property type="match status" value="1"/>
</dbReference>
<dbReference type="InterPro" id="IPR002104">
    <property type="entry name" value="Integrase_catalytic"/>
</dbReference>
<dbReference type="InterPro" id="IPR011010">
    <property type="entry name" value="DNA_brk_join_enz"/>
</dbReference>
<dbReference type="PANTHER" id="PTHR30349:SF64">
    <property type="entry name" value="PROPHAGE INTEGRASE INTD-RELATED"/>
    <property type="match status" value="1"/>
</dbReference>
<dbReference type="OrthoDB" id="9771888at2"/>
<gene>
    <name evidence="9" type="ORF">DESME_03395</name>
</gene>
<dbReference type="PROSITE" id="PS51898">
    <property type="entry name" value="TYR_RECOMBINASE"/>
    <property type="match status" value="1"/>
</dbReference>
<evidence type="ECO:0000313" key="10">
    <source>
        <dbReference type="Proteomes" id="UP000010847"/>
    </source>
</evidence>